<accession>A0A812DZ54</accession>
<protein>
    <submittedName>
        <fullName evidence="2">Uncharacterized protein</fullName>
    </submittedName>
</protein>
<dbReference type="Proteomes" id="UP000597762">
    <property type="component" value="Unassembled WGS sequence"/>
</dbReference>
<sequence length="223" mass="24610">MKLFWGLLVLGCLPFGIVLAKTPSVDIPAQNVSLSYTTWTNIPAQIVSNDQEIKWTKPKNFSGSFDMMLNIFTSNPVQEGEVCLSIGKSDTFNAYNIPFKNDGFPAFSMHQEIVIHPGDEVNLSFSSKDGKLEIKESPKSYFHLTKISPSIAQTEIPEISPSIAQTEIPEISPSIAQTEIPDTTVRQSSEDVSGAEDNGSSMKKNTMHILIFVICVMLCMLFV</sequence>
<feature type="signal peptide" evidence="1">
    <location>
        <begin position="1"/>
        <end position="20"/>
    </location>
</feature>
<organism evidence="2 3">
    <name type="scientific">Acanthosepion pharaonis</name>
    <name type="common">Pharaoh cuttlefish</name>
    <name type="synonym">Sepia pharaonis</name>
    <dbReference type="NCBI Taxonomy" id="158019"/>
    <lineage>
        <taxon>Eukaryota</taxon>
        <taxon>Metazoa</taxon>
        <taxon>Spiralia</taxon>
        <taxon>Lophotrochozoa</taxon>
        <taxon>Mollusca</taxon>
        <taxon>Cephalopoda</taxon>
        <taxon>Coleoidea</taxon>
        <taxon>Decapodiformes</taxon>
        <taxon>Sepiida</taxon>
        <taxon>Sepiina</taxon>
        <taxon>Sepiidae</taxon>
        <taxon>Acanthosepion</taxon>
    </lineage>
</organism>
<keyword evidence="1" id="KW-0732">Signal</keyword>
<evidence type="ECO:0000313" key="3">
    <source>
        <dbReference type="Proteomes" id="UP000597762"/>
    </source>
</evidence>
<dbReference type="AlphaFoldDB" id="A0A812DZ54"/>
<keyword evidence="3" id="KW-1185">Reference proteome</keyword>
<evidence type="ECO:0000256" key="1">
    <source>
        <dbReference type="SAM" id="SignalP"/>
    </source>
</evidence>
<feature type="chain" id="PRO_5032781180" evidence="1">
    <location>
        <begin position="21"/>
        <end position="223"/>
    </location>
</feature>
<name>A0A812DZ54_ACAPH</name>
<dbReference type="EMBL" id="CAHIKZ030004325">
    <property type="protein sequence ID" value="CAE1309591.1"/>
    <property type="molecule type" value="Genomic_DNA"/>
</dbReference>
<comment type="caution">
    <text evidence="2">The sequence shown here is derived from an EMBL/GenBank/DDBJ whole genome shotgun (WGS) entry which is preliminary data.</text>
</comment>
<proteinExistence type="predicted"/>
<evidence type="ECO:0000313" key="2">
    <source>
        <dbReference type="EMBL" id="CAE1309591.1"/>
    </source>
</evidence>
<reference evidence="2" key="1">
    <citation type="submission" date="2021-01" db="EMBL/GenBank/DDBJ databases">
        <authorList>
            <person name="Li R."/>
            <person name="Bekaert M."/>
        </authorList>
    </citation>
    <scope>NUCLEOTIDE SEQUENCE</scope>
    <source>
        <strain evidence="2">Farmed</strain>
    </source>
</reference>
<gene>
    <name evidence="2" type="ORF">SPHA_61251</name>
</gene>